<dbReference type="AlphaFoldDB" id="G4ZI75"/>
<evidence type="ECO:0000256" key="1">
    <source>
        <dbReference type="SAM" id="MobiDB-lite"/>
    </source>
</evidence>
<feature type="region of interest" description="Disordered" evidence="1">
    <location>
        <begin position="136"/>
        <end position="170"/>
    </location>
</feature>
<name>G4ZI75_PHYSP</name>
<proteinExistence type="predicted"/>
<dbReference type="GeneID" id="20646369"/>
<reference evidence="2 3" key="1">
    <citation type="journal article" date="2006" name="Science">
        <title>Phytophthora genome sequences uncover evolutionary origins and mechanisms of pathogenesis.</title>
        <authorList>
            <person name="Tyler B.M."/>
            <person name="Tripathy S."/>
            <person name="Zhang X."/>
            <person name="Dehal P."/>
            <person name="Jiang R.H."/>
            <person name="Aerts A."/>
            <person name="Arredondo F.D."/>
            <person name="Baxter L."/>
            <person name="Bensasson D."/>
            <person name="Beynon J.L."/>
            <person name="Chapman J."/>
            <person name="Damasceno C.M."/>
            <person name="Dorrance A.E."/>
            <person name="Dou D."/>
            <person name="Dickerman A.W."/>
            <person name="Dubchak I.L."/>
            <person name="Garbelotto M."/>
            <person name="Gijzen M."/>
            <person name="Gordon S.G."/>
            <person name="Govers F."/>
            <person name="Grunwald N.J."/>
            <person name="Huang W."/>
            <person name="Ivors K.L."/>
            <person name="Jones R.W."/>
            <person name="Kamoun S."/>
            <person name="Krampis K."/>
            <person name="Lamour K.H."/>
            <person name="Lee M.K."/>
            <person name="McDonald W.H."/>
            <person name="Medina M."/>
            <person name="Meijer H.J."/>
            <person name="Nordberg E.K."/>
            <person name="Maclean D.J."/>
            <person name="Ospina-Giraldo M.D."/>
            <person name="Morris P.F."/>
            <person name="Phuntumart V."/>
            <person name="Putnam N.H."/>
            <person name="Rash S."/>
            <person name="Rose J.K."/>
            <person name="Sakihama Y."/>
            <person name="Salamov A.A."/>
            <person name="Savidor A."/>
            <person name="Scheuring C.F."/>
            <person name="Smith B.M."/>
            <person name="Sobral B.W."/>
            <person name="Terry A."/>
            <person name="Torto-Alalibo T.A."/>
            <person name="Win J."/>
            <person name="Xu Z."/>
            <person name="Zhang H."/>
            <person name="Grigoriev I.V."/>
            <person name="Rokhsar D.S."/>
            <person name="Boore J.L."/>
        </authorList>
    </citation>
    <scope>NUCLEOTIDE SEQUENCE [LARGE SCALE GENOMIC DNA]</scope>
    <source>
        <strain evidence="2 3">P6497</strain>
    </source>
</reference>
<dbReference type="KEGG" id="psoj:PHYSODRAFT_331983"/>
<sequence>MSQAGNKGLALNLNVRHATLSVGATAVTARTCLSFGMTMAKVPSAAHDNDEPRAQPTERAHVLVHAAADAPLEKTLAVAAIMDGTPSGALLSPTVLLQDLLDSPTVASLGELLATKTLVAAGDKERGEDDFRGHCRHAGHRGRAAGDQGRAGPEDHGPVDELPKPKGVQGPTTVAELLDPKTMAPVDELPKAKGTVKLLYTKCVKRGTPVAELWYIEGTTNMSGAEANVFVSKSVERCKNASTSV</sequence>
<dbReference type="InParanoid" id="G4ZI75"/>
<feature type="compositionally biased region" description="Basic and acidic residues" evidence="1">
    <location>
        <begin position="152"/>
        <end position="164"/>
    </location>
</feature>
<dbReference type="Proteomes" id="UP000002640">
    <property type="component" value="Unassembled WGS sequence"/>
</dbReference>
<dbReference type="EMBL" id="JH159154">
    <property type="protein sequence ID" value="EGZ18124.1"/>
    <property type="molecule type" value="Genomic_DNA"/>
</dbReference>
<dbReference type="RefSeq" id="XP_009527182.1">
    <property type="nucleotide sequence ID" value="XM_009528887.1"/>
</dbReference>
<evidence type="ECO:0000313" key="2">
    <source>
        <dbReference type="EMBL" id="EGZ18124.1"/>
    </source>
</evidence>
<keyword evidence="3" id="KW-1185">Reference proteome</keyword>
<gene>
    <name evidence="2" type="ORF">PHYSODRAFT_331983</name>
</gene>
<accession>G4ZI75</accession>
<protein>
    <submittedName>
        <fullName evidence="2">Uncharacterized protein</fullName>
    </submittedName>
</protein>
<organism evidence="2 3">
    <name type="scientific">Phytophthora sojae (strain P6497)</name>
    <name type="common">Soybean stem and root rot agent</name>
    <name type="synonym">Phytophthora megasperma f. sp. glycines</name>
    <dbReference type="NCBI Taxonomy" id="1094619"/>
    <lineage>
        <taxon>Eukaryota</taxon>
        <taxon>Sar</taxon>
        <taxon>Stramenopiles</taxon>
        <taxon>Oomycota</taxon>
        <taxon>Peronosporomycetes</taxon>
        <taxon>Peronosporales</taxon>
        <taxon>Peronosporaceae</taxon>
        <taxon>Phytophthora</taxon>
    </lineage>
</organism>
<evidence type="ECO:0000313" key="3">
    <source>
        <dbReference type="Proteomes" id="UP000002640"/>
    </source>
</evidence>